<organism evidence="1">
    <name type="scientific">plant metagenome</name>
    <dbReference type="NCBI Taxonomy" id="1297885"/>
    <lineage>
        <taxon>unclassified sequences</taxon>
        <taxon>metagenomes</taxon>
        <taxon>organismal metagenomes</taxon>
    </lineage>
</organism>
<dbReference type="AlphaFoldDB" id="A0A484PRM7"/>
<evidence type="ECO:0000313" key="1">
    <source>
        <dbReference type="EMBL" id="VFR28884.1"/>
    </source>
</evidence>
<proteinExistence type="predicted"/>
<dbReference type="EMBL" id="CAADHZ010000020">
    <property type="protein sequence ID" value="VFR28884.1"/>
    <property type="molecule type" value="Genomic_DNA"/>
</dbReference>
<reference evidence="1" key="1">
    <citation type="submission" date="2019-03" db="EMBL/GenBank/DDBJ databases">
        <authorList>
            <person name="Danneels B."/>
        </authorList>
    </citation>
    <scope>NUCLEOTIDE SEQUENCE</scope>
</reference>
<sequence>MLKSAAGYYIGTTNEEGPVSREFVEYFPNSETAATALEF</sequence>
<name>A0A484PRM7_9ZZZZ</name>
<gene>
    <name evidence="1" type="ORF">ANDO1_1129</name>
    <name evidence="2" type="ORF">ANDO2_1036</name>
</gene>
<evidence type="ECO:0000313" key="2">
    <source>
        <dbReference type="EMBL" id="VFR34492.1"/>
    </source>
</evidence>
<accession>A0A484PRM7</accession>
<protein>
    <submittedName>
        <fullName evidence="1">Uncharacterized protein</fullName>
    </submittedName>
</protein>
<dbReference type="EMBL" id="CAADIB010000012">
    <property type="protein sequence ID" value="VFR34492.1"/>
    <property type="molecule type" value="Genomic_DNA"/>
</dbReference>